<feature type="transmembrane region" description="Helical" evidence="2">
    <location>
        <begin position="983"/>
        <end position="1002"/>
    </location>
</feature>
<evidence type="ECO:0000256" key="2">
    <source>
        <dbReference type="SAM" id="Phobius"/>
    </source>
</evidence>
<reference evidence="3" key="1">
    <citation type="submission" date="2021-06" db="EMBL/GenBank/DDBJ databases">
        <authorList>
            <person name="Kallberg Y."/>
            <person name="Tangrot J."/>
            <person name="Rosling A."/>
        </authorList>
    </citation>
    <scope>NUCLEOTIDE SEQUENCE</scope>
    <source>
        <strain evidence="3">UK204</strain>
    </source>
</reference>
<dbReference type="GO" id="GO:0098703">
    <property type="term" value="P:calcium ion import across plasma membrane"/>
    <property type="evidence" value="ECO:0007669"/>
    <property type="project" value="TreeGrafter"/>
</dbReference>
<protein>
    <submittedName>
        <fullName evidence="3">9194_t:CDS:1</fullName>
    </submittedName>
</protein>
<evidence type="ECO:0000256" key="1">
    <source>
        <dbReference type="ARBA" id="ARBA00022737"/>
    </source>
</evidence>
<feature type="transmembrane region" description="Helical" evidence="2">
    <location>
        <begin position="1042"/>
        <end position="1075"/>
    </location>
</feature>
<keyword evidence="4" id="KW-1185">Reference proteome</keyword>
<feature type="transmembrane region" description="Helical" evidence="2">
    <location>
        <begin position="1014"/>
        <end position="1036"/>
    </location>
</feature>
<name>A0A9N8ZVE0_9GLOM</name>
<proteinExistence type="predicted"/>
<dbReference type="PANTHER" id="PTHR10582">
    <property type="entry name" value="TRANSIENT RECEPTOR POTENTIAL ION CHANNEL PROTEIN"/>
    <property type="match status" value="1"/>
</dbReference>
<evidence type="ECO:0000313" key="3">
    <source>
        <dbReference type="EMBL" id="CAG8509640.1"/>
    </source>
</evidence>
<dbReference type="InterPro" id="IPR024862">
    <property type="entry name" value="TRPV"/>
</dbReference>
<keyword evidence="2" id="KW-0812">Transmembrane</keyword>
<dbReference type="OrthoDB" id="2388156at2759"/>
<dbReference type="GO" id="GO:0005886">
    <property type="term" value="C:plasma membrane"/>
    <property type="evidence" value="ECO:0007669"/>
    <property type="project" value="TreeGrafter"/>
</dbReference>
<dbReference type="Proteomes" id="UP000789570">
    <property type="component" value="Unassembled WGS sequence"/>
</dbReference>
<comment type="caution">
    <text evidence="3">The sequence shown here is derived from an EMBL/GenBank/DDBJ whole genome shotgun (WGS) entry which is preliminary data.</text>
</comment>
<dbReference type="PANTHER" id="PTHR10582:SF2">
    <property type="entry name" value="INACTIVE"/>
    <property type="match status" value="1"/>
</dbReference>
<organism evidence="3 4">
    <name type="scientific">Funneliformis caledonium</name>
    <dbReference type="NCBI Taxonomy" id="1117310"/>
    <lineage>
        <taxon>Eukaryota</taxon>
        <taxon>Fungi</taxon>
        <taxon>Fungi incertae sedis</taxon>
        <taxon>Mucoromycota</taxon>
        <taxon>Glomeromycotina</taxon>
        <taxon>Glomeromycetes</taxon>
        <taxon>Glomerales</taxon>
        <taxon>Glomeraceae</taxon>
        <taxon>Funneliformis</taxon>
    </lineage>
</organism>
<keyword evidence="2" id="KW-1133">Transmembrane helix</keyword>
<feature type="transmembrane region" description="Helical" evidence="2">
    <location>
        <begin position="1152"/>
        <end position="1177"/>
    </location>
</feature>
<evidence type="ECO:0000313" key="4">
    <source>
        <dbReference type="Proteomes" id="UP000789570"/>
    </source>
</evidence>
<keyword evidence="2" id="KW-0472">Membrane</keyword>
<dbReference type="GO" id="GO:0005216">
    <property type="term" value="F:monoatomic ion channel activity"/>
    <property type="evidence" value="ECO:0007669"/>
    <property type="project" value="InterPro"/>
</dbReference>
<sequence length="1388" mass="164457">MNVQYYSILVNYLVKVLENTGYRDYKKQKTHLKQNETDVTDVINKTITSFKINYDLTFNNFGNVRERSDNVPIEENKKFRWSLDISSIRKYRVGSFIFVAVSRIDVEKDMKKKERKDTTCVKYKKINVEVQMKKTNCSTSQESVSVKFLDEGTAIYCLRLNDRYEIDTNFIRAYHLKHLSGICRFVEDVKSEDNGDYILKRFIVMNINGIYNFEYNVGGRCFNNNERFCYPKIFEEELKDWYADEGIPDCMDRLLSCIYDKYFLVEYYKNNVQFLEVFDLVEMRLEINIKRTESMEKHINKYSKYTYSIDKQKLQLCFARGQSIRIYFMESGLEISCKLFEKIKKIHLIEFIDSDEKLLLVCSDEEKNQKIIIWDLYNTDMDKPFSLCEITHLARTSGNLLQVDDKGKVTSVLKMVDNELRKKSKKENDDLNLVEYTSEIEKNLTLRKEASEKHTFFFYEDYDEAKFKPLINPKDKGKEKEKLPNEGNPFLELIWTNGIPINQESKENRLRIKKNLFGSKYFFLEIYWYENDLSVEVGEGNTEENMKAMKKIKGKELKIKTIEWNDINENMNGVRYACKALEHLNKRAKSIKSFVNYDKVYKYEEMVMYINHIIWRYIIHKPDQYRLLDVRHNVMKNLILGDCDQLIKFILFGNNSNDNEKEKEVENFQIKHIPRRISWQKKNKYVKDDDIIPFNRNKGFEDHENIVPENDMELAIYHCRDHEQKDTIIVAYLLEYYSSHAKDHVGWMVTVSKALPLLYKYNYDNYARKLFHKDCFADQNYFVAQDPYEIIPEEYLARRNNDAKFRSFRPIVNLQCDKENTLYNYTNKIKNNIAGWFENFDNDHGKPPLALRVVPLPEFTVHKIEKKEAEYTVGKIILNIICFLIGPRLYKINRNEKNLLSPFSRVVQYENCDDMFNNPAIEAVIDFRWNKTKNYIFIHFLRFLFFGICFGYISWEYMNKNIDSIELQKFLKIFLFYTNDFDLFSVIIPVIVITILLVDTFHFSNGSENVKKEIVVGISFSMLIIWIETILYLHLISRIATYIYYVIIIIQSILPFLIFILIVIFAFAHTMFLLLKDPNLSGIRTKNSTISGYAINNSTKEILLINLKSDFNSTDLNDNPFAFFSTSIEAAYFWINGDYVQRGLFDSWVVKVFTFMASIFIVIILQNMLIAFMGGVYKEAVTKGRQALLRYRANQIADYEALCHFHLWPQEPDPKYIYYIGQSINFENWHKIRKDDQDAIYKDFEEPPTFIKNAFKRSTYDEYSIWKFKNKNGDDKKGKSAEIILANDEGQVDVGKSDDTSRKDQVDIGKLIQEVEKLKVNLSSIEGILNELKNQKLHKVFAHLDSRRWPWKLESAKECVTTHQTNELALKMDGTLKRNTYTLPLRYK</sequence>
<accession>A0A9N8ZVE0</accession>
<dbReference type="EMBL" id="CAJVPQ010000778">
    <property type="protein sequence ID" value="CAG8509640.1"/>
    <property type="molecule type" value="Genomic_DNA"/>
</dbReference>
<keyword evidence="1" id="KW-0677">Repeat</keyword>
<feature type="transmembrane region" description="Helical" evidence="2">
    <location>
        <begin position="935"/>
        <end position="955"/>
    </location>
</feature>
<gene>
    <name evidence="3" type="ORF">FCALED_LOCUS4127</name>
</gene>